<comment type="caution">
    <text evidence="1">The sequence shown here is derived from an EMBL/GenBank/DDBJ whole genome shotgun (WGS) entry which is preliminary data.</text>
</comment>
<organism evidence="1 2">
    <name type="scientific">Oedothorax gibbosus</name>
    <dbReference type="NCBI Taxonomy" id="931172"/>
    <lineage>
        <taxon>Eukaryota</taxon>
        <taxon>Metazoa</taxon>
        <taxon>Ecdysozoa</taxon>
        <taxon>Arthropoda</taxon>
        <taxon>Chelicerata</taxon>
        <taxon>Arachnida</taxon>
        <taxon>Araneae</taxon>
        <taxon>Araneomorphae</taxon>
        <taxon>Entelegynae</taxon>
        <taxon>Araneoidea</taxon>
        <taxon>Linyphiidae</taxon>
        <taxon>Erigoninae</taxon>
        <taxon>Oedothorax</taxon>
    </lineage>
</organism>
<evidence type="ECO:0000313" key="1">
    <source>
        <dbReference type="EMBL" id="KAG8179479.1"/>
    </source>
</evidence>
<dbReference type="AlphaFoldDB" id="A0AAV6U626"/>
<name>A0AAV6U626_9ARAC</name>
<dbReference type="Proteomes" id="UP000827092">
    <property type="component" value="Unassembled WGS sequence"/>
</dbReference>
<keyword evidence="2" id="KW-1185">Reference proteome</keyword>
<proteinExistence type="predicted"/>
<protein>
    <submittedName>
        <fullName evidence="1">Uncharacterized protein</fullName>
    </submittedName>
</protein>
<gene>
    <name evidence="1" type="ORF">JTE90_029285</name>
</gene>
<reference evidence="1 2" key="1">
    <citation type="journal article" date="2022" name="Nat. Ecol. Evol.">
        <title>A masculinizing supergene underlies an exaggerated male reproductive morph in a spider.</title>
        <authorList>
            <person name="Hendrickx F."/>
            <person name="De Corte Z."/>
            <person name="Sonet G."/>
            <person name="Van Belleghem S.M."/>
            <person name="Kostlbacher S."/>
            <person name="Vangestel C."/>
        </authorList>
    </citation>
    <scope>NUCLEOTIDE SEQUENCE [LARGE SCALE GENOMIC DNA]</scope>
    <source>
        <strain evidence="1">W744_W776</strain>
    </source>
</reference>
<accession>A0AAV6U626</accession>
<evidence type="ECO:0000313" key="2">
    <source>
        <dbReference type="Proteomes" id="UP000827092"/>
    </source>
</evidence>
<dbReference type="EMBL" id="JAFNEN010000624">
    <property type="protein sequence ID" value="KAG8179479.1"/>
    <property type="molecule type" value="Genomic_DNA"/>
</dbReference>
<sequence length="93" mass="11090">MCINPLDIPRTFITKPRLMTHFTFTLKSAPKLLNKFLEQERKVSSQRKKAVSQSFMKGKTLGDFEFRFHVDIQNTHFVPKKYGEREKKWCLLQ</sequence>